<evidence type="ECO:0000313" key="1">
    <source>
        <dbReference type="EMBL" id="SPD08952.1"/>
    </source>
</evidence>
<gene>
    <name evidence="1" type="ORF">FSB_LOCUS36834</name>
</gene>
<name>A0A2N9H9Z3_FAGSY</name>
<dbReference type="SUPFAM" id="SSF56672">
    <property type="entry name" value="DNA/RNA polymerases"/>
    <property type="match status" value="1"/>
</dbReference>
<protein>
    <recommendedName>
        <fullName evidence="2">Reverse transcriptase Ty1/copia-type domain-containing protein</fullName>
    </recommendedName>
</protein>
<sequence length="157" mass="17568">MSDLLHHTTMLDCKPVATPMASKQPCVADPDSPYKDVTEDRQIVGTLQYLTLTRPDLSYAVNSVCQYMHAPTNAHYQMVRRILRYVKGTLSLGVRILRASSLDLYAFSDADWAGYPTTRRSTTGFCTFLGSNCTSRKPVRCTGKVLKIKSKKSSLIR</sequence>
<dbReference type="PANTHER" id="PTHR11439:SF524">
    <property type="entry name" value="RNA-DIRECTED DNA POLYMERASE, PROTEIN KINASE RLK-PELLE-DLSV FAMILY"/>
    <property type="match status" value="1"/>
</dbReference>
<reference evidence="1" key="1">
    <citation type="submission" date="2018-02" db="EMBL/GenBank/DDBJ databases">
        <authorList>
            <person name="Cohen D.B."/>
            <person name="Kent A.D."/>
        </authorList>
    </citation>
    <scope>NUCLEOTIDE SEQUENCE</scope>
</reference>
<organism evidence="1">
    <name type="scientific">Fagus sylvatica</name>
    <name type="common">Beechnut</name>
    <dbReference type="NCBI Taxonomy" id="28930"/>
    <lineage>
        <taxon>Eukaryota</taxon>
        <taxon>Viridiplantae</taxon>
        <taxon>Streptophyta</taxon>
        <taxon>Embryophyta</taxon>
        <taxon>Tracheophyta</taxon>
        <taxon>Spermatophyta</taxon>
        <taxon>Magnoliopsida</taxon>
        <taxon>eudicotyledons</taxon>
        <taxon>Gunneridae</taxon>
        <taxon>Pentapetalae</taxon>
        <taxon>rosids</taxon>
        <taxon>fabids</taxon>
        <taxon>Fagales</taxon>
        <taxon>Fagaceae</taxon>
        <taxon>Fagus</taxon>
    </lineage>
</organism>
<evidence type="ECO:0008006" key="2">
    <source>
        <dbReference type="Google" id="ProtNLM"/>
    </source>
</evidence>
<dbReference type="InterPro" id="IPR043502">
    <property type="entry name" value="DNA/RNA_pol_sf"/>
</dbReference>
<dbReference type="AlphaFoldDB" id="A0A2N9H9Z3"/>
<accession>A0A2N9H9Z3</accession>
<proteinExistence type="predicted"/>
<dbReference type="EMBL" id="OIVN01003121">
    <property type="protein sequence ID" value="SPD08952.1"/>
    <property type="molecule type" value="Genomic_DNA"/>
</dbReference>
<dbReference type="PANTHER" id="PTHR11439">
    <property type="entry name" value="GAG-POL-RELATED RETROTRANSPOSON"/>
    <property type="match status" value="1"/>
</dbReference>